<reference evidence="1 2" key="1">
    <citation type="submission" date="2019-03" db="EMBL/GenBank/DDBJ databases">
        <title>Bradyrhizobium diversity isolated from nodules of Chamaecrista fasciculata.</title>
        <authorList>
            <person name="Klepa M.S."/>
            <person name="Urquiaga M.O."/>
            <person name="Hungria M."/>
            <person name="Delamuta J.R."/>
        </authorList>
    </citation>
    <scope>NUCLEOTIDE SEQUENCE [LARGE SCALE GENOMIC DNA]</scope>
    <source>
        <strain evidence="1 2">CNPSo 3448</strain>
    </source>
</reference>
<accession>A0A4Y9L4G9</accession>
<sequence length="313" mass="35691">MNQPTKRLYRGDLVEVKAPDEILQTLDAHGAVDHLPFMPEMAQFCGQRFRVSRRAFPVCVSASSPRAFRGDDIVTLDGVRCSGAAHDGCQKACVIFWREAWLRKVEDTATQSQVDLRSLDRLRTRLKVSIGLKAYYCQASELLKATDPLSRWQKLGRLLSGLPARNFTALQMLQYTGIWLFLKIRRMLIGEYPRGSSESTPEESLNLRPGEWAEVKSMQSIIETLDEHGLNRGLWFSPDMRRLCGVRRRVKGRIDRIIVDGTGQMRQLRNTVCLEDSTCGCSYMGFGMGGCSRCELTYWREIWLRRCDGQSDP</sequence>
<evidence type="ECO:0000313" key="2">
    <source>
        <dbReference type="Proteomes" id="UP000297966"/>
    </source>
</evidence>
<proteinExistence type="predicted"/>
<dbReference type="RefSeq" id="WP_135179456.1">
    <property type="nucleotide sequence ID" value="NZ_JBIYER010000001.1"/>
</dbReference>
<dbReference type="OrthoDB" id="164665at2"/>
<dbReference type="AlphaFoldDB" id="A0A4Y9L4G9"/>
<dbReference type="EMBL" id="SPQT01000056">
    <property type="protein sequence ID" value="TFV36953.1"/>
    <property type="molecule type" value="Genomic_DNA"/>
</dbReference>
<organism evidence="1 2">
    <name type="scientific">Bradyrhizobium niftali</name>
    <dbReference type="NCBI Taxonomy" id="2560055"/>
    <lineage>
        <taxon>Bacteria</taxon>
        <taxon>Pseudomonadati</taxon>
        <taxon>Pseudomonadota</taxon>
        <taxon>Alphaproteobacteria</taxon>
        <taxon>Hyphomicrobiales</taxon>
        <taxon>Nitrobacteraceae</taxon>
        <taxon>Bradyrhizobium</taxon>
    </lineage>
</organism>
<evidence type="ECO:0000313" key="1">
    <source>
        <dbReference type="EMBL" id="TFV36953.1"/>
    </source>
</evidence>
<dbReference type="Proteomes" id="UP000297966">
    <property type="component" value="Unassembled WGS sequence"/>
</dbReference>
<gene>
    <name evidence="1" type="ORF">E4K65_44350</name>
</gene>
<name>A0A4Y9L4G9_9BRAD</name>
<keyword evidence="2" id="KW-1185">Reference proteome</keyword>
<comment type="caution">
    <text evidence="1">The sequence shown here is derived from an EMBL/GenBank/DDBJ whole genome shotgun (WGS) entry which is preliminary data.</text>
</comment>
<protein>
    <submittedName>
        <fullName evidence="1">Uncharacterized protein</fullName>
    </submittedName>
</protein>